<organism evidence="5 6">
    <name type="scientific">Mycolicibacterium aichiense</name>
    <dbReference type="NCBI Taxonomy" id="1799"/>
    <lineage>
        <taxon>Bacteria</taxon>
        <taxon>Bacillati</taxon>
        <taxon>Actinomycetota</taxon>
        <taxon>Actinomycetes</taxon>
        <taxon>Mycobacteriales</taxon>
        <taxon>Mycobacteriaceae</taxon>
        <taxon>Mycolicibacterium</taxon>
    </lineage>
</organism>
<protein>
    <recommendedName>
        <fullName evidence="3">Pyridine nucleotide-disulfide oxidoreductase domain-containing protein 2</fullName>
    </recommendedName>
</protein>
<comment type="subunit">
    <text evidence="2">Interacts with COX5B; this interaction may contribute to localize PYROXD2 to the inner face of the inner mitochondrial membrane.</text>
</comment>
<dbReference type="GO" id="GO:0016491">
    <property type="term" value="F:oxidoreductase activity"/>
    <property type="evidence" value="ECO:0007669"/>
    <property type="project" value="InterPro"/>
</dbReference>
<gene>
    <name evidence="5" type="ORF">MAIC_41840</name>
</gene>
<dbReference type="Gene3D" id="3.50.50.60">
    <property type="entry name" value="FAD/NAD(P)-binding domain"/>
    <property type="match status" value="2"/>
</dbReference>
<dbReference type="AlphaFoldDB" id="A0AAD1HUK9"/>
<accession>A0AAD1HUK9</accession>
<dbReference type="EMBL" id="AP022561">
    <property type="protein sequence ID" value="BBX09381.1"/>
    <property type="molecule type" value="Genomic_DNA"/>
</dbReference>
<evidence type="ECO:0000256" key="3">
    <source>
        <dbReference type="ARBA" id="ARBA00040298"/>
    </source>
</evidence>
<name>A0AAD1HUK9_9MYCO</name>
<evidence type="ECO:0000313" key="5">
    <source>
        <dbReference type="EMBL" id="BBX09381.1"/>
    </source>
</evidence>
<dbReference type="InterPro" id="IPR036188">
    <property type="entry name" value="FAD/NAD-bd_sf"/>
</dbReference>
<dbReference type="Proteomes" id="UP000467327">
    <property type="component" value="Chromosome"/>
</dbReference>
<sequence length="533" mass="58621">MPDFDAIIIGAGHNGLTAANVLAKAGASVLVVERNHFVGGMAATRTLFDGYQHSVGAWAVLVWSEQMTKRLEIEDFGYELVPQWSSACTFGDEGDVPFVLYNDMERMATHMLEDHGPDVAMAAGELFAHVGQFDKYFRQAMFDPEIDIFEVIAEQADRETRRAFADMWFGPAMDIVRRFFPGDMARTLQGSMAAMAVDGFDGGPWTPGSGASLVYHYMLRSPGEMTDRIVMPRGGIGNLSKALQRRAESMGVDVRLATPVKSIVVESSSGSPKATGVTLRDGSTVTADVVCSTADPYTTFLGLTGEQHFPTDFVRKLREINFDLGYIQAHMTIEGEPEWIERLQPFVSDNGKKVPTLAYLPSAEYVADGWDQYRAGRFPAENPPAYLYMPSYCDTTLAPEGHHSATIYAQYFPVGMDADEHREQKERYADACLATIERFSPGFRERIGERVVFSNRYFGSAFSAHKGDFAHGTLSPVQIWNRRGVPGESQYSTPVDNLFLVGQGAHPGPGVTGLPGWNGGQAVVERLNSRAAR</sequence>
<dbReference type="PANTHER" id="PTHR10668:SF103">
    <property type="entry name" value="PYRIDINE NUCLEOTIDE-DISULFIDE OXIDOREDUCTASE DOMAIN-CONTAINING PROTEIN 2"/>
    <property type="match status" value="1"/>
</dbReference>
<evidence type="ECO:0000256" key="1">
    <source>
        <dbReference type="ARBA" id="ARBA00037217"/>
    </source>
</evidence>
<feature type="domain" description="Amine oxidase" evidence="4">
    <location>
        <begin position="15"/>
        <end position="464"/>
    </location>
</feature>
<evidence type="ECO:0000259" key="4">
    <source>
        <dbReference type="Pfam" id="PF01593"/>
    </source>
</evidence>
<dbReference type="InterPro" id="IPR002937">
    <property type="entry name" value="Amino_oxidase"/>
</dbReference>
<dbReference type="PANTHER" id="PTHR10668">
    <property type="entry name" value="PHYTOENE DEHYDROGENASE"/>
    <property type="match status" value="1"/>
</dbReference>
<evidence type="ECO:0000256" key="2">
    <source>
        <dbReference type="ARBA" id="ARBA00038825"/>
    </source>
</evidence>
<dbReference type="SUPFAM" id="SSF51905">
    <property type="entry name" value="FAD/NAD(P)-binding domain"/>
    <property type="match status" value="1"/>
</dbReference>
<dbReference type="RefSeq" id="WP_115321656.1">
    <property type="nucleotide sequence ID" value="NZ_AP022561.1"/>
</dbReference>
<dbReference type="Pfam" id="PF01593">
    <property type="entry name" value="Amino_oxidase"/>
    <property type="match status" value="1"/>
</dbReference>
<reference evidence="5 6" key="1">
    <citation type="journal article" date="2019" name="Emerg. Microbes Infect.">
        <title>Comprehensive subspecies identification of 175 nontuberculous mycobacteria species based on 7547 genomic profiles.</title>
        <authorList>
            <person name="Matsumoto Y."/>
            <person name="Kinjo T."/>
            <person name="Motooka D."/>
            <person name="Nabeya D."/>
            <person name="Jung N."/>
            <person name="Uechi K."/>
            <person name="Horii T."/>
            <person name="Iida T."/>
            <person name="Fujita J."/>
            <person name="Nakamura S."/>
        </authorList>
    </citation>
    <scope>NUCLEOTIDE SEQUENCE [LARGE SCALE GENOMIC DNA]</scope>
    <source>
        <strain evidence="5 6">JCM 6376</strain>
    </source>
</reference>
<dbReference type="KEGG" id="maic:MAIC_41840"/>
<evidence type="ECO:0000313" key="6">
    <source>
        <dbReference type="Proteomes" id="UP000467327"/>
    </source>
</evidence>
<comment type="function">
    <text evidence="1">Probable oxidoreductase that may play a role as regulator of mitochondrial function.</text>
</comment>
<proteinExistence type="predicted"/>
<keyword evidence="6" id="KW-1185">Reference proteome</keyword>